<evidence type="ECO:0000259" key="2">
    <source>
        <dbReference type="PROSITE" id="PS50112"/>
    </source>
</evidence>
<dbReference type="STRING" id="1125712.HMPREF1316_2584"/>
<dbReference type="Pfam" id="PF08447">
    <property type="entry name" value="PAS_3"/>
    <property type="match status" value="1"/>
</dbReference>
<name>U2TIS4_9ACTN</name>
<comment type="caution">
    <text evidence="3">The sequence shown here is derived from an EMBL/GenBank/DDBJ whole genome shotgun (WGS) entry which is preliminary data.</text>
</comment>
<accession>U2TIS4</accession>
<reference evidence="3 4" key="1">
    <citation type="submission" date="2013-08" db="EMBL/GenBank/DDBJ databases">
        <authorList>
            <person name="Durkin A.S."/>
            <person name="Haft D.R."/>
            <person name="McCorrison J."/>
            <person name="Torralba M."/>
            <person name="Gillis M."/>
            <person name="Haft D.H."/>
            <person name="Methe B."/>
            <person name="Sutton G."/>
            <person name="Nelson K.E."/>
        </authorList>
    </citation>
    <scope>NUCLEOTIDE SEQUENCE [LARGE SCALE GENOMIC DNA]</scope>
    <source>
        <strain evidence="3 4">F0195</strain>
    </source>
</reference>
<feature type="region of interest" description="Disordered" evidence="1">
    <location>
        <begin position="389"/>
        <end position="434"/>
    </location>
</feature>
<keyword evidence="4" id="KW-1185">Reference proteome</keyword>
<dbReference type="Gene3D" id="1.10.10.10">
    <property type="entry name" value="Winged helix-like DNA-binding domain superfamily/Winged helix DNA-binding domain"/>
    <property type="match status" value="1"/>
</dbReference>
<dbReference type="CDD" id="cd00130">
    <property type="entry name" value="PAS"/>
    <property type="match status" value="1"/>
</dbReference>
<evidence type="ECO:0000256" key="1">
    <source>
        <dbReference type="SAM" id="MobiDB-lite"/>
    </source>
</evidence>
<feature type="domain" description="PAS" evidence="2">
    <location>
        <begin position="1"/>
        <end position="72"/>
    </location>
</feature>
<dbReference type="InterPro" id="IPR036388">
    <property type="entry name" value="WH-like_DNA-bd_sf"/>
</dbReference>
<organism evidence="3 4">
    <name type="scientific">Olsenella profusa F0195</name>
    <dbReference type="NCBI Taxonomy" id="1125712"/>
    <lineage>
        <taxon>Bacteria</taxon>
        <taxon>Bacillati</taxon>
        <taxon>Actinomycetota</taxon>
        <taxon>Coriobacteriia</taxon>
        <taxon>Coriobacteriales</taxon>
        <taxon>Atopobiaceae</taxon>
        <taxon>Olsenella</taxon>
    </lineage>
</organism>
<dbReference type="PATRIC" id="fig|1125712.3.peg.2426"/>
<sequence length="639" mass="70455">MVDDCSTPVACVCLDGPKSVLYANEAFCALLGYSQGEFHDIYRDGGHTLNELVHVDDRSYVNRVLDTMEPGASELMQLRLRTHDGGLRPISMVCGLSRASHDGRMAMLLHVDFHTIDYKGQATYDEYFGGVRQFIDWLVPYAVAEYTIGENGHFIFLNKYVLESLGFTGTMPERAPGMHSPLFSIFPVDTIARMTRRAFANVTESSRTAHASGYLYGIGSTGVDLDGKVIKIRGEVPGQDIYRFVGSLFSDDEQSLRTGELARLVDAFSEALAVFSFEKDLTFLRCLWTRMPSELGVFASVSVNLNLDDGTAHWESVRPLGARADMARRYHDFRDGKVVPDLEEPVDFEWKVSDFSRKFSGNFLTVGDGGLYFVVRDRNEAPVTDVECDSLASSSADPEDCPGREADGEVSSDVTRGREAGAAATDASDPPTVDAGQVERFLATVPGMESVDPTIVADVLKTLATTGKPPASLVPAVRPGVLGSPPLSFESGEDDPLGGRHVSIHTFGLFDIFVDGVPVSFKNESAKELLALIVNRRGGFVTSRKATSTLWPEEPVNKTTMARYRKAAMRLSRTLEQYGVQAILEKDGGSRRINPSLVDCDLYSYLWEGHTSLFKGRYMSEYSWAEDYLAELLYNHQGR</sequence>
<dbReference type="AlphaFoldDB" id="U2TIS4"/>
<dbReference type="InterPro" id="IPR000014">
    <property type="entry name" value="PAS"/>
</dbReference>
<dbReference type="InterPro" id="IPR035965">
    <property type="entry name" value="PAS-like_dom_sf"/>
</dbReference>
<dbReference type="eggNOG" id="COG3947">
    <property type="taxonomic scope" value="Bacteria"/>
</dbReference>
<dbReference type="PROSITE" id="PS50112">
    <property type="entry name" value="PAS"/>
    <property type="match status" value="1"/>
</dbReference>
<gene>
    <name evidence="3" type="ORF">HMPREF1316_2584</name>
</gene>
<dbReference type="NCBIfam" id="TIGR00229">
    <property type="entry name" value="sensory_box"/>
    <property type="match status" value="1"/>
</dbReference>
<dbReference type="Proteomes" id="UP000016638">
    <property type="component" value="Unassembled WGS sequence"/>
</dbReference>
<evidence type="ECO:0000313" key="3">
    <source>
        <dbReference type="EMBL" id="ERL06113.1"/>
    </source>
</evidence>
<dbReference type="EMBL" id="AWEZ01000070">
    <property type="protein sequence ID" value="ERL06113.1"/>
    <property type="molecule type" value="Genomic_DNA"/>
</dbReference>
<dbReference type="SUPFAM" id="SSF55785">
    <property type="entry name" value="PYP-like sensor domain (PAS domain)"/>
    <property type="match status" value="1"/>
</dbReference>
<proteinExistence type="predicted"/>
<evidence type="ECO:0000313" key="4">
    <source>
        <dbReference type="Proteomes" id="UP000016638"/>
    </source>
</evidence>
<protein>
    <submittedName>
        <fullName evidence="3">PAS domain S-box protein</fullName>
    </submittedName>
</protein>
<dbReference type="InterPro" id="IPR013655">
    <property type="entry name" value="PAS_fold_3"/>
</dbReference>
<dbReference type="Gene3D" id="3.30.450.20">
    <property type="entry name" value="PAS domain"/>
    <property type="match status" value="1"/>
</dbReference>